<evidence type="ECO:0000313" key="4">
    <source>
        <dbReference type="EMBL" id="MBB4347626.1"/>
    </source>
</evidence>
<evidence type="ECO:0000313" key="9">
    <source>
        <dbReference type="Proteomes" id="UP000576087"/>
    </source>
</evidence>
<dbReference type="InterPro" id="IPR036641">
    <property type="entry name" value="HPT_dom_sf"/>
</dbReference>
<dbReference type="RefSeq" id="WP_148144333.1">
    <property type="nucleotide sequence ID" value="NZ_JACIGW010000001.1"/>
</dbReference>
<dbReference type="EMBL" id="JACIGW010000001">
    <property type="protein sequence ID" value="MBB4347626.1"/>
    <property type="molecule type" value="Genomic_DNA"/>
</dbReference>
<evidence type="ECO:0000313" key="5">
    <source>
        <dbReference type="EMBL" id="MBB4409979.1"/>
    </source>
</evidence>
<evidence type="ECO:0000259" key="3">
    <source>
        <dbReference type="Pfam" id="PF01627"/>
    </source>
</evidence>
<dbReference type="Gene3D" id="1.20.120.160">
    <property type="entry name" value="HPT domain"/>
    <property type="match status" value="1"/>
</dbReference>
<dbReference type="Pfam" id="PF01627">
    <property type="entry name" value="Hpt"/>
    <property type="match status" value="1"/>
</dbReference>
<keyword evidence="8" id="KW-1185">Reference proteome</keyword>
<evidence type="ECO:0000313" key="8">
    <source>
        <dbReference type="Proteomes" id="UP000524535"/>
    </source>
</evidence>
<feature type="domain" description="HPt" evidence="3">
    <location>
        <begin position="44"/>
        <end position="103"/>
    </location>
</feature>
<evidence type="ECO:0000256" key="2">
    <source>
        <dbReference type="SAM" id="MobiDB-lite"/>
    </source>
</evidence>
<dbReference type="InterPro" id="IPR008207">
    <property type="entry name" value="Sig_transdc_His_kin_Hpt_dom"/>
</dbReference>
<protein>
    <submittedName>
        <fullName evidence="5">HPt (Histidine-containing phosphotransfer) domain-containing protein</fullName>
    </submittedName>
</protein>
<dbReference type="EMBL" id="JACIGY010000001">
    <property type="protein sequence ID" value="MBB4409979.1"/>
    <property type="molecule type" value="Genomic_DNA"/>
</dbReference>
<organism evidence="5 8">
    <name type="scientific">Aliirhizobium cellulosilyticum</name>
    <dbReference type="NCBI Taxonomy" id="393664"/>
    <lineage>
        <taxon>Bacteria</taxon>
        <taxon>Pseudomonadati</taxon>
        <taxon>Pseudomonadota</taxon>
        <taxon>Alphaproteobacteria</taxon>
        <taxon>Hyphomicrobiales</taxon>
        <taxon>Rhizobiaceae</taxon>
        <taxon>Aliirhizobium</taxon>
    </lineage>
</organism>
<dbReference type="Proteomes" id="UP000524535">
    <property type="component" value="Unassembled WGS sequence"/>
</dbReference>
<proteinExistence type="predicted"/>
<evidence type="ECO:0000313" key="6">
    <source>
        <dbReference type="EMBL" id="MBB4444666.1"/>
    </source>
</evidence>
<dbReference type="GO" id="GO:0000160">
    <property type="term" value="P:phosphorelay signal transduction system"/>
    <property type="evidence" value="ECO:0007669"/>
    <property type="project" value="UniProtKB-KW"/>
</dbReference>
<gene>
    <name evidence="5" type="ORF">GGE31_000450</name>
    <name evidence="4" type="ORF">GGE33_001334</name>
    <name evidence="6" type="ORF">GGE35_000448</name>
</gene>
<comment type="caution">
    <text evidence="5">The sequence shown here is derived from an EMBL/GenBank/DDBJ whole genome shotgun (WGS) entry which is preliminary data.</text>
</comment>
<dbReference type="EMBL" id="JACIHM010000001">
    <property type="protein sequence ID" value="MBB4444666.1"/>
    <property type="molecule type" value="Genomic_DNA"/>
</dbReference>
<dbReference type="SUPFAM" id="SSF47226">
    <property type="entry name" value="Histidine-containing phosphotransfer domain, HPT domain"/>
    <property type="match status" value="1"/>
</dbReference>
<evidence type="ECO:0000256" key="1">
    <source>
        <dbReference type="ARBA" id="ARBA00023012"/>
    </source>
</evidence>
<feature type="compositionally biased region" description="Basic and acidic residues" evidence="2">
    <location>
        <begin position="12"/>
        <end position="22"/>
    </location>
</feature>
<name>A0A7W4XH59_9HYPH</name>
<accession>A0A7W4XH59</accession>
<feature type="region of interest" description="Disordered" evidence="2">
    <location>
        <begin position="1"/>
        <end position="22"/>
    </location>
</feature>
<evidence type="ECO:0000313" key="7">
    <source>
        <dbReference type="Proteomes" id="UP000520770"/>
    </source>
</evidence>
<dbReference type="AlphaFoldDB" id="A0A7W4XH59"/>
<reference evidence="7 8" key="1">
    <citation type="submission" date="2020-08" db="EMBL/GenBank/DDBJ databases">
        <title>Genomic Encyclopedia of Type Strains, Phase IV (KMG-V): Genome sequencing to study the core and pangenomes of soil and plant-associated prokaryotes.</title>
        <authorList>
            <person name="Whitman W."/>
        </authorList>
    </citation>
    <scope>NUCLEOTIDE SEQUENCE [LARGE SCALE GENOMIC DNA]</scope>
    <source>
        <strain evidence="5 8">SEMIA 444</strain>
        <strain evidence="4 7">SEMIA 448</strain>
        <strain evidence="6 9">SEMIA 452</strain>
    </source>
</reference>
<dbReference type="Proteomes" id="UP000520770">
    <property type="component" value="Unassembled WGS sequence"/>
</dbReference>
<dbReference type="Proteomes" id="UP000576087">
    <property type="component" value="Unassembled WGS sequence"/>
</dbReference>
<keyword evidence="1" id="KW-0902">Two-component regulatory system</keyword>
<dbReference type="GO" id="GO:0004672">
    <property type="term" value="F:protein kinase activity"/>
    <property type="evidence" value="ECO:0007669"/>
    <property type="project" value="UniProtKB-ARBA"/>
</dbReference>
<sequence>MATAARIAFESPDNHKTACPSKDRPVDLVHLAKQTMGDKALEAEILQMFARQARALVQEIASAEAATVTALAHRLKGSANAVGAFGVSVAAARLEAEPGEAAALASLYAAVIEAENFITGLCR</sequence>